<dbReference type="EMBL" id="CM001886">
    <property type="protein sequence ID" value="EOY15402.1"/>
    <property type="molecule type" value="Genomic_DNA"/>
</dbReference>
<dbReference type="InParanoid" id="A0A061FF99"/>
<feature type="transmembrane region" description="Helical" evidence="1">
    <location>
        <begin position="6"/>
        <end position="23"/>
    </location>
</feature>
<dbReference type="Proteomes" id="UP000026915">
    <property type="component" value="Chromosome 8"/>
</dbReference>
<evidence type="ECO:0000313" key="3">
    <source>
        <dbReference type="Proteomes" id="UP000026915"/>
    </source>
</evidence>
<feature type="transmembrane region" description="Helical" evidence="1">
    <location>
        <begin position="66"/>
        <end position="93"/>
    </location>
</feature>
<evidence type="ECO:0000256" key="1">
    <source>
        <dbReference type="SAM" id="Phobius"/>
    </source>
</evidence>
<keyword evidence="3" id="KW-1185">Reference proteome</keyword>
<name>A0A061FF99_THECC</name>
<proteinExistence type="predicted"/>
<organism evidence="2 3">
    <name type="scientific">Theobroma cacao</name>
    <name type="common">Cacao</name>
    <name type="synonym">Cocoa</name>
    <dbReference type="NCBI Taxonomy" id="3641"/>
    <lineage>
        <taxon>Eukaryota</taxon>
        <taxon>Viridiplantae</taxon>
        <taxon>Streptophyta</taxon>
        <taxon>Embryophyta</taxon>
        <taxon>Tracheophyta</taxon>
        <taxon>Spermatophyta</taxon>
        <taxon>Magnoliopsida</taxon>
        <taxon>eudicotyledons</taxon>
        <taxon>Gunneridae</taxon>
        <taxon>Pentapetalae</taxon>
        <taxon>rosids</taxon>
        <taxon>malvids</taxon>
        <taxon>Malvales</taxon>
        <taxon>Malvaceae</taxon>
        <taxon>Byttnerioideae</taxon>
        <taxon>Theobroma</taxon>
    </lineage>
</organism>
<accession>A0A061FF99</accession>
<reference evidence="2 3" key="1">
    <citation type="journal article" date="2013" name="Genome Biol.">
        <title>The genome sequence of the most widely cultivated cacao type and its use to identify candidate genes regulating pod color.</title>
        <authorList>
            <person name="Motamayor J.C."/>
            <person name="Mockaitis K."/>
            <person name="Schmutz J."/>
            <person name="Haiminen N."/>
            <person name="Iii D.L."/>
            <person name="Cornejo O."/>
            <person name="Findley S.D."/>
            <person name="Zheng P."/>
            <person name="Utro F."/>
            <person name="Royaert S."/>
            <person name="Saski C."/>
            <person name="Jenkins J."/>
            <person name="Podicheti R."/>
            <person name="Zhao M."/>
            <person name="Scheffler B.E."/>
            <person name="Stack J.C."/>
            <person name="Feltus F.A."/>
            <person name="Mustiga G.M."/>
            <person name="Amores F."/>
            <person name="Phillips W."/>
            <person name="Marelli J.P."/>
            <person name="May G.D."/>
            <person name="Shapiro H."/>
            <person name="Ma J."/>
            <person name="Bustamante C.D."/>
            <person name="Schnell R.J."/>
            <person name="Main D."/>
            <person name="Gilbert D."/>
            <person name="Parida L."/>
            <person name="Kuhn D.N."/>
        </authorList>
    </citation>
    <scope>NUCLEOTIDE SEQUENCE [LARGE SCALE GENOMIC DNA]</scope>
    <source>
        <strain evidence="3">cv. Matina 1-6</strain>
    </source>
</reference>
<keyword evidence="1" id="KW-0812">Transmembrane</keyword>
<gene>
    <name evidence="2" type="ORF">TCM_034476</name>
</gene>
<dbReference type="HOGENOM" id="CLU_2337804_0_0_1"/>
<keyword evidence="1" id="KW-1133">Transmembrane helix</keyword>
<keyword evidence="1" id="KW-0472">Membrane</keyword>
<feature type="transmembrane region" description="Helical" evidence="1">
    <location>
        <begin position="43"/>
        <end position="60"/>
    </location>
</feature>
<evidence type="ECO:0000313" key="2">
    <source>
        <dbReference type="EMBL" id="EOY15402.1"/>
    </source>
</evidence>
<dbReference type="AlphaFoldDB" id="A0A061FF99"/>
<dbReference type="Gramene" id="EOY15402">
    <property type="protein sequence ID" value="EOY15402"/>
    <property type="gene ID" value="TCM_034476"/>
</dbReference>
<protein>
    <submittedName>
        <fullName evidence="2">Uncharacterized protein</fullName>
    </submittedName>
</protein>
<sequence length="98" mass="11297">MDSSSPFLLIISLCIEPGYPWIITKRYTVRGWSVRSKMMCPMLISAVGPIILSMISYFEWSSFKLLVFMLNIGCHLFFIVYILTAILISFFPFPFAKV</sequence>